<dbReference type="EMBL" id="CP037940">
    <property type="protein sequence ID" value="QBO35102.1"/>
    <property type="molecule type" value="Genomic_DNA"/>
</dbReference>
<protein>
    <submittedName>
        <fullName evidence="4">ATP-binding cassette domain-containing protein</fullName>
    </submittedName>
</protein>
<dbReference type="PROSITE" id="PS00211">
    <property type="entry name" value="ABC_TRANSPORTER_1"/>
    <property type="match status" value="1"/>
</dbReference>
<dbReference type="InterPro" id="IPR003439">
    <property type="entry name" value="ABC_transporter-like_ATP-bd"/>
</dbReference>
<dbReference type="InterPro" id="IPR017871">
    <property type="entry name" value="ABC_transporter-like_CS"/>
</dbReference>
<dbReference type="AlphaFoldDB" id="A0A4P6YR86"/>
<evidence type="ECO:0000313" key="4">
    <source>
        <dbReference type="EMBL" id="QBO35102.1"/>
    </source>
</evidence>
<accession>A0A4P6YR86</accession>
<dbReference type="SMART" id="SM00382">
    <property type="entry name" value="AAA"/>
    <property type="match status" value="1"/>
</dbReference>
<name>A0A4P6YR86_9LACO</name>
<dbReference type="GO" id="GO:0016887">
    <property type="term" value="F:ATP hydrolysis activity"/>
    <property type="evidence" value="ECO:0007669"/>
    <property type="project" value="InterPro"/>
</dbReference>
<proteinExistence type="predicted"/>
<evidence type="ECO:0000256" key="2">
    <source>
        <dbReference type="ARBA" id="ARBA00022840"/>
    </source>
</evidence>
<reference evidence="5" key="1">
    <citation type="submission" date="2019-03" db="EMBL/GenBank/DDBJ databases">
        <title>Weissella sp. 26KH-42 Genome sequencing.</title>
        <authorList>
            <person name="Heo J."/>
            <person name="Kim S.-J."/>
            <person name="Kim J.-S."/>
            <person name="Hong S.-B."/>
            <person name="Kwon S.-W."/>
        </authorList>
    </citation>
    <scope>NUCLEOTIDE SEQUENCE [LARGE SCALE GENOMIC DNA]</scope>
    <source>
        <strain evidence="5">26KH-42</strain>
    </source>
</reference>
<evidence type="ECO:0000259" key="3">
    <source>
        <dbReference type="PROSITE" id="PS50893"/>
    </source>
</evidence>
<dbReference type="InterPro" id="IPR003593">
    <property type="entry name" value="AAA+_ATPase"/>
</dbReference>
<sequence>MKIEVINLEKSFGKHQIISGFSHEFNAGSFTAIKGASGTGKTTLLNMLGLLESADEGEYYLDGKLLKKLTPRVHRNLYRTTFSFVFQDYGLMLNESVQTNLSLATRFTKNKRHKNKQAYLLTLAKVGLSAEYLNMKAYELSGGEQQRVAIARLMLKPTKIILADEPTGSLDDTNARQMLSFLRQFAAEGKTVIMVTHSKNFDDYFDEIINLTSYN</sequence>
<dbReference type="Gene3D" id="3.40.50.300">
    <property type="entry name" value="P-loop containing nucleotide triphosphate hydrolases"/>
    <property type="match status" value="1"/>
</dbReference>
<dbReference type="GO" id="GO:0005524">
    <property type="term" value="F:ATP binding"/>
    <property type="evidence" value="ECO:0007669"/>
    <property type="project" value="UniProtKB-KW"/>
</dbReference>
<organism evidence="4 5">
    <name type="scientific">Periweissella cryptocerci</name>
    <dbReference type="NCBI Taxonomy" id="2506420"/>
    <lineage>
        <taxon>Bacteria</taxon>
        <taxon>Bacillati</taxon>
        <taxon>Bacillota</taxon>
        <taxon>Bacilli</taxon>
        <taxon>Lactobacillales</taxon>
        <taxon>Lactobacillaceae</taxon>
        <taxon>Periweissella</taxon>
    </lineage>
</organism>
<feature type="domain" description="ABC transporter" evidence="3">
    <location>
        <begin position="3"/>
        <end position="215"/>
    </location>
</feature>
<dbReference type="PANTHER" id="PTHR42798:SF4">
    <property type="entry name" value="ABC TRANSPORTER DOMAIN-CONTAINING PROTEIN"/>
    <property type="match status" value="1"/>
</dbReference>
<keyword evidence="5" id="KW-1185">Reference proteome</keyword>
<keyword evidence="2 4" id="KW-0067">ATP-binding</keyword>
<gene>
    <name evidence="4" type="ORF">EQG49_00850</name>
</gene>
<dbReference type="InterPro" id="IPR027417">
    <property type="entry name" value="P-loop_NTPase"/>
</dbReference>
<dbReference type="RefSeq" id="WP_133362182.1">
    <property type="nucleotide sequence ID" value="NZ_CP037940.1"/>
</dbReference>
<dbReference type="OrthoDB" id="9791546at2"/>
<dbReference type="PROSITE" id="PS50893">
    <property type="entry name" value="ABC_TRANSPORTER_2"/>
    <property type="match status" value="1"/>
</dbReference>
<dbReference type="Proteomes" id="UP000292886">
    <property type="component" value="Chromosome"/>
</dbReference>
<evidence type="ECO:0000313" key="5">
    <source>
        <dbReference type="Proteomes" id="UP000292886"/>
    </source>
</evidence>
<dbReference type="Pfam" id="PF00005">
    <property type="entry name" value="ABC_tran"/>
    <property type="match status" value="1"/>
</dbReference>
<dbReference type="SUPFAM" id="SSF52540">
    <property type="entry name" value="P-loop containing nucleoside triphosphate hydrolases"/>
    <property type="match status" value="1"/>
</dbReference>
<evidence type="ECO:0000256" key="1">
    <source>
        <dbReference type="ARBA" id="ARBA00022741"/>
    </source>
</evidence>
<dbReference type="KEGG" id="wei:EQG49_00850"/>
<dbReference type="PANTHER" id="PTHR42798">
    <property type="entry name" value="LIPOPROTEIN-RELEASING SYSTEM ATP-BINDING PROTEIN LOLD"/>
    <property type="match status" value="1"/>
</dbReference>
<keyword evidence="1" id="KW-0547">Nucleotide-binding</keyword>